<keyword evidence="5 6" id="KW-0482">Metalloprotease</keyword>
<keyword evidence="1 6" id="KW-0645">Protease</keyword>
<evidence type="ECO:0000313" key="9">
    <source>
        <dbReference type="Proteomes" id="UP000887565"/>
    </source>
</evidence>
<dbReference type="PROSITE" id="PS51864">
    <property type="entry name" value="ASTACIN"/>
    <property type="match status" value="1"/>
</dbReference>
<accession>A0A915HX03</accession>
<evidence type="ECO:0000256" key="2">
    <source>
        <dbReference type="ARBA" id="ARBA00022723"/>
    </source>
</evidence>
<dbReference type="GO" id="GO:0006508">
    <property type="term" value="P:proteolysis"/>
    <property type="evidence" value="ECO:0007669"/>
    <property type="project" value="UniProtKB-KW"/>
</dbReference>
<evidence type="ECO:0000256" key="4">
    <source>
        <dbReference type="ARBA" id="ARBA00022833"/>
    </source>
</evidence>
<evidence type="ECO:0000256" key="1">
    <source>
        <dbReference type="ARBA" id="ARBA00022670"/>
    </source>
</evidence>
<evidence type="ECO:0000256" key="7">
    <source>
        <dbReference type="RuleBase" id="RU361183"/>
    </source>
</evidence>
<feature type="binding site" evidence="6">
    <location>
        <position position="24"/>
    </location>
    <ligand>
        <name>Zn(2+)</name>
        <dbReference type="ChEBI" id="CHEBI:29105"/>
        <note>catalytic</note>
    </ligand>
</feature>
<dbReference type="GO" id="GO:0008270">
    <property type="term" value="F:zinc ion binding"/>
    <property type="evidence" value="ECO:0007669"/>
    <property type="project" value="UniProtKB-UniRule"/>
</dbReference>
<dbReference type="GO" id="GO:0004222">
    <property type="term" value="F:metalloendopeptidase activity"/>
    <property type="evidence" value="ECO:0007669"/>
    <property type="project" value="UniProtKB-UniRule"/>
</dbReference>
<dbReference type="AlphaFoldDB" id="A0A915HX03"/>
<evidence type="ECO:0000259" key="8">
    <source>
        <dbReference type="PROSITE" id="PS51864"/>
    </source>
</evidence>
<organism evidence="9 10">
    <name type="scientific">Romanomermis culicivorax</name>
    <name type="common">Nematode worm</name>
    <dbReference type="NCBI Taxonomy" id="13658"/>
    <lineage>
        <taxon>Eukaryota</taxon>
        <taxon>Metazoa</taxon>
        <taxon>Ecdysozoa</taxon>
        <taxon>Nematoda</taxon>
        <taxon>Enoplea</taxon>
        <taxon>Dorylaimia</taxon>
        <taxon>Mermithida</taxon>
        <taxon>Mermithoidea</taxon>
        <taxon>Mermithidae</taxon>
        <taxon>Romanomermis</taxon>
    </lineage>
</organism>
<protein>
    <recommendedName>
        <fullName evidence="7">Metalloendopeptidase</fullName>
        <ecNumber evidence="7">3.4.24.-</ecNumber>
    </recommendedName>
</protein>
<feature type="domain" description="Peptidase M12A" evidence="8">
    <location>
        <begin position="1"/>
        <end position="109"/>
    </location>
</feature>
<dbReference type="PRINTS" id="PR00480">
    <property type="entry name" value="ASTACIN"/>
</dbReference>
<dbReference type="Proteomes" id="UP000887565">
    <property type="component" value="Unplaced"/>
</dbReference>
<dbReference type="WBParaSite" id="nRc.2.0.1.t05958-RA">
    <property type="protein sequence ID" value="nRc.2.0.1.t05958-RA"/>
    <property type="gene ID" value="nRc.2.0.1.g05958"/>
</dbReference>
<feature type="active site" evidence="6">
    <location>
        <position position="15"/>
    </location>
</feature>
<keyword evidence="9" id="KW-1185">Reference proteome</keyword>
<evidence type="ECO:0000256" key="6">
    <source>
        <dbReference type="PROSITE-ProRule" id="PRU01211"/>
    </source>
</evidence>
<dbReference type="PANTHER" id="PTHR10127">
    <property type="entry name" value="DISCOIDIN, CUB, EGF, LAMININ , AND ZINC METALLOPROTEASE DOMAIN CONTAINING"/>
    <property type="match status" value="1"/>
</dbReference>
<proteinExistence type="predicted"/>
<dbReference type="PANTHER" id="PTHR10127:SF780">
    <property type="entry name" value="METALLOENDOPEPTIDASE"/>
    <property type="match status" value="1"/>
</dbReference>
<dbReference type="Gene3D" id="3.40.390.10">
    <property type="entry name" value="Collagenase (Catalytic Domain)"/>
    <property type="match status" value="1"/>
</dbReference>
<comment type="caution">
    <text evidence="6">Lacks conserved residue(s) required for the propagation of feature annotation.</text>
</comment>
<evidence type="ECO:0000256" key="5">
    <source>
        <dbReference type="ARBA" id="ARBA00023049"/>
    </source>
</evidence>
<comment type="cofactor">
    <cofactor evidence="6 7">
        <name>Zn(2+)</name>
        <dbReference type="ChEBI" id="CHEBI:29105"/>
    </cofactor>
    <text evidence="6 7">Binds 1 zinc ion per subunit.</text>
</comment>
<dbReference type="Pfam" id="PF01400">
    <property type="entry name" value="Astacin"/>
    <property type="match status" value="1"/>
</dbReference>
<keyword evidence="3 6" id="KW-0378">Hydrolase</keyword>
<dbReference type="SUPFAM" id="SSF55486">
    <property type="entry name" value="Metalloproteases ('zincins'), catalytic domain"/>
    <property type="match status" value="1"/>
</dbReference>
<reference evidence="10" key="1">
    <citation type="submission" date="2022-11" db="UniProtKB">
        <authorList>
            <consortium name="WormBaseParasite"/>
        </authorList>
    </citation>
    <scope>IDENTIFICATION</scope>
</reference>
<feature type="binding site" evidence="6">
    <location>
        <position position="14"/>
    </location>
    <ligand>
        <name>Zn(2+)</name>
        <dbReference type="ChEBI" id="CHEBI:29105"/>
        <note>catalytic</note>
    </ligand>
</feature>
<feature type="binding site" evidence="6">
    <location>
        <position position="18"/>
    </location>
    <ligand>
        <name>Zn(2+)</name>
        <dbReference type="ChEBI" id="CHEBI:29105"/>
        <note>catalytic</note>
    </ligand>
</feature>
<name>A0A915HX03_ROMCU</name>
<dbReference type="InterPro" id="IPR001506">
    <property type="entry name" value="Peptidase_M12A"/>
</dbReference>
<keyword evidence="2 6" id="KW-0479">Metal-binding</keyword>
<evidence type="ECO:0000256" key="3">
    <source>
        <dbReference type="ARBA" id="ARBA00022801"/>
    </source>
</evidence>
<sequence>MTIGRGCGVSDTMHEMMHALGFMHENERDDSQKFITIHEQNIVDLKNNAWLLDKQKVKKKWRKLLPYDYNSLMHYVAESYSTGHCYDNPYGKEVCENAAKNINHGYKCSTKEKHVCPRNWVMLKPKKAVGGFHIIYHVPPCGRFVNSSRSLHSRTSSVLSSWKLDLHVEALGLLLLRVAKATTSTTNCCKKLAQLIQQQQIN</sequence>
<keyword evidence="4 6" id="KW-0862">Zinc</keyword>
<dbReference type="InterPro" id="IPR024079">
    <property type="entry name" value="MetalloPept_cat_dom_sf"/>
</dbReference>
<dbReference type="EC" id="3.4.24.-" evidence="7"/>
<evidence type="ECO:0000313" key="10">
    <source>
        <dbReference type="WBParaSite" id="nRc.2.0.1.t05958-RA"/>
    </source>
</evidence>